<proteinExistence type="predicted"/>
<name>A0A942US97_9BACI</name>
<organism evidence="1 2">
    <name type="scientific">Lederbergia citrea</name>
    <dbReference type="NCBI Taxonomy" id="2833581"/>
    <lineage>
        <taxon>Bacteria</taxon>
        <taxon>Bacillati</taxon>
        <taxon>Bacillota</taxon>
        <taxon>Bacilli</taxon>
        <taxon>Bacillales</taxon>
        <taxon>Bacillaceae</taxon>
        <taxon>Lederbergia</taxon>
    </lineage>
</organism>
<dbReference type="InterPro" id="IPR021525">
    <property type="entry name" value="DUF3189"/>
</dbReference>
<keyword evidence="2" id="KW-1185">Reference proteome</keyword>
<comment type="caution">
    <text evidence="1">The sequence shown here is derived from an EMBL/GenBank/DDBJ whole genome shotgun (WGS) entry which is preliminary data.</text>
</comment>
<dbReference type="Proteomes" id="UP000676456">
    <property type="component" value="Unassembled WGS sequence"/>
</dbReference>
<reference evidence="1 2" key="1">
    <citation type="submission" date="2021-05" db="EMBL/GenBank/DDBJ databases">
        <title>Novel Bacillus species.</title>
        <authorList>
            <person name="Liu G."/>
        </authorList>
    </citation>
    <scope>NUCLEOTIDE SEQUENCE [LARGE SCALE GENOMIC DNA]</scope>
    <source>
        <strain evidence="1 2">FJAT-49682</strain>
    </source>
</reference>
<evidence type="ECO:0000313" key="2">
    <source>
        <dbReference type="Proteomes" id="UP000676456"/>
    </source>
</evidence>
<dbReference type="EMBL" id="JAGYPN010000004">
    <property type="protein sequence ID" value="MBS4224717.1"/>
    <property type="molecule type" value="Genomic_DNA"/>
</dbReference>
<evidence type="ECO:0000313" key="1">
    <source>
        <dbReference type="EMBL" id="MBS4224717.1"/>
    </source>
</evidence>
<dbReference type="AlphaFoldDB" id="A0A942US97"/>
<protein>
    <submittedName>
        <fullName evidence="1">DUF3189 family protein</fullName>
    </submittedName>
</protein>
<sequence>MIYIYNDYGGTHTTSLAAAFHLKKLPTDRTLTKEEILNVDYFNKLTSSDFGKLIFHGIDEDAHPVYTIGRKSQKLVVPAMKNLTLLFQERGEMAEKIIFSNTSPTVPFPMSIGGFFSRGLKIDFIGVPLLVAGAKICCNDIIQLVQNTKRIGRSTNDQITVLENKEFK</sequence>
<gene>
    <name evidence="1" type="ORF">KHA91_18555</name>
</gene>
<dbReference type="Pfam" id="PF11385">
    <property type="entry name" value="DUF3189"/>
    <property type="match status" value="1"/>
</dbReference>
<accession>A0A942US97</accession>
<dbReference type="RefSeq" id="WP_213099754.1">
    <property type="nucleotide sequence ID" value="NZ_JAGYPH010000004.1"/>
</dbReference>